<reference evidence="2 3" key="1">
    <citation type="journal article" date="2024" name="IMA Fungus">
        <title>IMA Genome - F19 : A genome assembly and annotation guide to empower mycologists, including annotated draft genome sequences of Ceratocystis pirilliformis, Diaporthe australafricana, Fusarium ophioides, Paecilomyces lecythidis, and Sporothrix stenoceras.</title>
        <authorList>
            <person name="Aylward J."/>
            <person name="Wilson A.M."/>
            <person name="Visagie C.M."/>
            <person name="Spraker J."/>
            <person name="Barnes I."/>
            <person name="Buitendag C."/>
            <person name="Ceriani C."/>
            <person name="Del Mar Angel L."/>
            <person name="du Plessis D."/>
            <person name="Fuchs T."/>
            <person name="Gasser K."/>
            <person name="Kramer D."/>
            <person name="Li W."/>
            <person name="Munsamy K."/>
            <person name="Piso A."/>
            <person name="Price J.L."/>
            <person name="Sonnekus B."/>
            <person name="Thomas C."/>
            <person name="van der Nest A."/>
            <person name="van Dijk A."/>
            <person name="van Heerden A."/>
            <person name="van Vuuren N."/>
            <person name="Yilmaz N."/>
            <person name="Duong T.A."/>
            <person name="van der Merwe N.A."/>
            <person name="Wingfield M.J."/>
            <person name="Wingfield B.D."/>
        </authorList>
    </citation>
    <scope>NUCLEOTIDE SEQUENCE [LARGE SCALE GENOMIC DNA]</scope>
    <source>
        <strain evidence="2 3">CMW 5346</strain>
    </source>
</reference>
<protein>
    <submittedName>
        <fullName evidence="2">Uncharacterized protein</fullName>
    </submittedName>
</protein>
<dbReference type="PANTHER" id="PTHR38847:SF1">
    <property type="entry name" value="PSEUDOURIDINE SYNTHASE RSUA_RLUA-LIKE DOMAIN-CONTAINING PROTEIN"/>
    <property type="match status" value="1"/>
</dbReference>
<evidence type="ECO:0000313" key="2">
    <source>
        <dbReference type="EMBL" id="KAL1895624.1"/>
    </source>
</evidence>
<gene>
    <name evidence="2" type="ORF">Sste5346_005093</name>
</gene>
<sequence length="244" mass="25354">MLTQSLVVVLMAAAVQAAKHDGISMEPPVLPQVTNISFSGTGCSPGTANATWSTSNWSDWVVSLHDLNLEATSSPGSGAGRPPSSSDCTLHATFSHPSPGWQLALETVLVRGYAALSSGSSISAGASTYWSAAAPTERNVSLTNSRSMDQTSAVGALLDFSSVPAWSECSSILSPDLGSFSLSFKYGVHVQSNVTGGYAAFGGLVDDASAVVLAAVYSARAEFRFDDVLSEVQDDVDNKGNDHW</sequence>
<accession>A0ABR3Z7W9</accession>
<feature type="signal peptide" evidence="1">
    <location>
        <begin position="1"/>
        <end position="17"/>
    </location>
</feature>
<dbReference type="Proteomes" id="UP001583186">
    <property type="component" value="Unassembled WGS sequence"/>
</dbReference>
<comment type="caution">
    <text evidence="2">The sequence shown here is derived from an EMBL/GenBank/DDBJ whole genome shotgun (WGS) entry which is preliminary data.</text>
</comment>
<dbReference type="PANTHER" id="PTHR38847">
    <property type="match status" value="1"/>
</dbReference>
<evidence type="ECO:0000256" key="1">
    <source>
        <dbReference type="SAM" id="SignalP"/>
    </source>
</evidence>
<dbReference type="EMBL" id="JAWCUI010000026">
    <property type="protein sequence ID" value="KAL1895624.1"/>
    <property type="molecule type" value="Genomic_DNA"/>
</dbReference>
<dbReference type="InterPro" id="IPR025649">
    <property type="entry name" value="DUF4360"/>
</dbReference>
<name>A0ABR3Z7W9_9PEZI</name>
<proteinExistence type="predicted"/>
<dbReference type="Pfam" id="PF14273">
    <property type="entry name" value="DUF4360"/>
    <property type="match status" value="1"/>
</dbReference>
<evidence type="ECO:0000313" key="3">
    <source>
        <dbReference type="Proteomes" id="UP001583186"/>
    </source>
</evidence>
<organism evidence="2 3">
    <name type="scientific">Sporothrix stenoceras</name>
    <dbReference type="NCBI Taxonomy" id="5173"/>
    <lineage>
        <taxon>Eukaryota</taxon>
        <taxon>Fungi</taxon>
        <taxon>Dikarya</taxon>
        <taxon>Ascomycota</taxon>
        <taxon>Pezizomycotina</taxon>
        <taxon>Sordariomycetes</taxon>
        <taxon>Sordariomycetidae</taxon>
        <taxon>Ophiostomatales</taxon>
        <taxon>Ophiostomataceae</taxon>
        <taxon>Sporothrix</taxon>
    </lineage>
</organism>
<keyword evidence="1" id="KW-0732">Signal</keyword>
<feature type="chain" id="PRO_5046775409" evidence="1">
    <location>
        <begin position="18"/>
        <end position="244"/>
    </location>
</feature>
<keyword evidence="3" id="KW-1185">Reference proteome</keyword>